<evidence type="ECO:0000313" key="13">
    <source>
        <dbReference type="Proteomes" id="UP000087171"/>
    </source>
</evidence>
<dbReference type="GeneID" id="101505780"/>
<dbReference type="EC" id="1.1.3.8" evidence="4"/>
<dbReference type="Proteomes" id="UP000087171">
    <property type="component" value="Chromosome Ca4"/>
</dbReference>
<keyword evidence="7 11" id="KW-0732">Signal</keyword>
<feature type="chain" id="PRO_5010287958" description="L-gulonolactone oxidase" evidence="11">
    <location>
        <begin position="29"/>
        <end position="598"/>
    </location>
</feature>
<dbReference type="GO" id="GO:0003885">
    <property type="term" value="F:D-arabinono-1,4-lactone oxidase activity"/>
    <property type="evidence" value="ECO:0007669"/>
    <property type="project" value="InterPro"/>
</dbReference>
<dbReference type="PROSITE" id="PS51387">
    <property type="entry name" value="FAD_PCMH"/>
    <property type="match status" value="1"/>
</dbReference>
<dbReference type="PANTHER" id="PTHR13878:SF125">
    <property type="entry name" value="L-GULONOLACTONE OXIDASE 3"/>
    <property type="match status" value="1"/>
</dbReference>
<dbReference type="GO" id="GO:0050105">
    <property type="term" value="F:L-gulonolactone oxidase activity"/>
    <property type="evidence" value="ECO:0007669"/>
    <property type="project" value="UniProtKB-EC"/>
</dbReference>
<dbReference type="FunFam" id="3.30.465.10:FF:000033">
    <property type="entry name" value="L-gulonolactone oxidase 5"/>
    <property type="match status" value="1"/>
</dbReference>
<keyword evidence="9" id="KW-0560">Oxidoreductase</keyword>
<dbReference type="InterPro" id="IPR016166">
    <property type="entry name" value="FAD-bd_PCMH"/>
</dbReference>
<evidence type="ECO:0000256" key="3">
    <source>
        <dbReference type="ARBA" id="ARBA00005466"/>
    </source>
</evidence>
<dbReference type="InterPro" id="IPR010030">
    <property type="entry name" value="GULO_Plant"/>
</dbReference>
<dbReference type="InterPro" id="IPR016169">
    <property type="entry name" value="FAD-bd_PCMH_sub2"/>
</dbReference>
<evidence type="ECO:0000256" key="9">
    <source>
        <dbReference type="ARBA" id="ARBA00023002"/>
    </source>
</evidence>
<dbReference type="PaxDb" id="3827-XP_004498473.1"/>
<keyword evidence="6" id="KW-0060">Ascorbate biosynthesis</keyword>
<sequence length="598" mass="67193">MGRSSTNWIWWILCVIHTLPLFIKTIHGLTPQSPIQCNQTICTLQNSYGTWNDRKICYALNVTYPTNEEELRLAVSYVVQNNLKAKVVTKFSHTIPKLSCPLQQQNIINNNNNVNSAFLISTEKYNSGIEIDAKNLFVTVDSGVGLRPLIDEVEKNGFSLGGVPYWEGVSVGGVISTGAHGSSWWGKGGAFHDHVLGINLVVPASKSEGYAKVLRLEPNDPLLKAAKVSLGVLGAISKVKLSIEPRFKRSITYNFTDDTDIENIYIDHAKKYEFADITWYPSRNTAVYRYDFRVPLNTSGDGHFDFIGFQANPIFISESVRGAEKLLENMRSTKGKCLTAATTLGFKKLTANGLKNNGLIFTGYPVIGYQGKMQTSGSCLYSTKSDTSCAWDPRIKGLFFYESTAIFPASKFKDFIIDVKKLRDIDPQKFCGIDIYNGILIRYIKASDAYLGQIEDSIVIDFNYYRANDPFTPRLNQDVWEELEQLAFFKYGAKPHWAKNRNLAFLGVQKKYPKFNLFIEAKNKLDPQSVFSGDWSDEILYGKDSIKYDGCALEGQCICSEDRHCSPQKGYYCKNGLVYNEARVCRYSSTSASLDSLQ</sequence>
<dbReference type="AlphaFoldDB" id="A0A1S2Y2S8"/>
<dbReference type="PANTHER" id="PTHR13878">
    <property type="entry name" value="GULONOLACTONE OXIDASE"/>
    <property type="match status" value="1"/>
</dbReference>
<accession>A0A1S2Y2S8</accession>
<comment type="pathway">
    <text evidence="2">Cofactor biosynthesis; L-ascorbate biosynthesis.</text>
</comment>
<evidence type="ECO:0000256" key="8">
    <source>
        <dbReference type="ARBA" id="ARBA00022827"/>
    </source>
</evidence>
<keyword evidence="13" id="KW-1185">Reference proteome</keyword>
<dbReference type="InterPro" id="IPR006094">
    <property type="entry name" value="Oxid_FAD_bind_N"/>
</dbReference>
<reference evidence="13" key="1">
    <citation type="journal article" date="2013" name="Nat. Biotechnol.">
        <title>Draft genome sequence of chickpea (Cicer arietinum) provides a resource for trait improvement.</title>
        <authorList>
            <person name="Varshney R.K."/>
            <person name="Song C."/>
            <person name="Saxena R.K."/>
            <person name="Azam S."/>
            <person name="Yu S."/>
            <person name="Sharpe A.G."/>
            <person name="Cannon S."/>
            <person name="Baek J."/>
            <person name="Rosen B.D."/>
            <person name="Tar'an B."/>
            <person name="Millan T."/>
            <person name="Zhang X."/>
            <person name="Ramsay L.D."/>
            <person name="Iwata A."/>
            <person name="Wang Y."/>
            <person name="Nelson W."/>
            <person name="Farmer A.D."/>
            <person name="Gaur P.M."/>
            <person name="Soderlund C."/>
            <person name="Penmetsa R.V."/>
            <person name="Xu C."/>
            <person name="Bharti A.K."/>
            <person name="He W."/>
            <person name="Winter P."/>
            <person name="Zhao S."/>
            <person name="Hane J.K."/>
            <person name="Carrasquilla-Garcia N."/>
            <person name="Condie J.A."/>
            <person name="Upadhyaya H.D."/>
            <person name="Luo M.C."/>
            <person name="Thudi M."/>
            <person name="Gowda C.L."/>
            <person name="Singh N.P."/>
            <person name="Lichtenzveig J."/>
            <person name="Gali K.K."/>
            <person name="Rubio J."/>
            <person name="Nadarajan N."/>
            <person name="Dolezel J."/>
            <person name="Bansal K.C."/>
            <person name="Xu X."/>
            <person name="Edwards D."/>
            <person name="Zhang G."/>
            <person name="Kahl G."/>
            <person name="Gil J."/>
            <person name="Singh K.B."/>
            <person name="Datta S.K."/>
            <person name="Jackson S.A."/>
            <person name="Wang J."/>
            <person name="Cook D.R."/>
        </authorList>
    </citation>
    <scope>NUCLEOTIDE SEQUENCE [LARGE SCALE GENOMIC DNA]</scope>
    <source>
        <strain evidence="13">cv. CDC Frontier</strain>
    </source>
</reference>
<dbReference type="STRING" id="3827.A0A1S2Y2S8"/>
<dbReference type="Gene3D" id="3.30.70.2520">
    <property type="match status" value="1"/>
</dbReference>
<evidence type="ECO:0000256" key="7">
    <source>
        <dbReference type="ARBA" id="ARBA00022729"/>
    </source>
</evidence>
<dbReference type="UniPathway" id="UPA00132"/>
<comment type="catalytic activity">
    <reaction evidence="10">
        <text>L-gulono-1,4-lactone + O2 = L-ascorbate + H2O2 + H(+)</text>
        <dbReference type="Rhea" id="RHEA:32363"/>
        <dbReference type="ChEBI" id="CHEBI:15378"/>
        <dbReference type="ChEBI" id="CHEBI:15379"/>
        <dbReference type="ChEBI" id="CHEBI:16240"/>
        <dbReference type="ChEBI" id="CHEBI:17587"/>
        <dbReference type="ChEBI" id="CHEBI:38290"/>
        <dbReference type="EC" id="1.1.3.8"/>
    </reaction>
</comment>
<evidence type="ECO:0000256" key="6">
    <source>
        <dbReference type="ARBA" id="ARBA00022644"/>
    </source>
</evidence>
<evidence type="ECO:0000259" key="12">
    <source>
        <dbReference type="PROSITE" id="PS51387"/>
    </source>
</evidence>
<dbReference type="InterPro" id="IPR007173">
    <property type="entry name" value="ALO_C"/>
</dbReference>
<evidence type="ECO:0000256" key="11">
    <source>
        <dbReference type="SAM" id="SignalP"/>
    </source>
</evidence>
<evidence type="ECO:0000256" key="5">
    <source>
        <dbReference type="ARBA" id="ARBA00022630"/>
    </source>
</evidence>
<dbReference type="Pfam" id="PF22906">
    <property type="entry name" value="GULLO2-like_3rd"/>
    <property type="match status" value="1"/>
</dbReference>
<protein>
    <recommendedName>
        <fullName evidence="4">L-gulonolactone oxidase</fullName>
        <ecNumber evidence="4">1.1.3.8</ecNumber>
    </recommendedName>
</protein>
<dbReference type="Gene3D" id="3.30.465.10">
    <property type="match status" value="1"/>
</dbReference>
<comment type="cofactor">
    <cofactor evidence="1">
        <name>FAD</name>
        <dbReference type="ChEBI" id="CHEBI:57692"/>
    </cofactor>
</comment>
<dbReference type="InterPro" id="IPR055154">
    <property type="entry name" value="GULLO2-like_C"/>
</dbReference>
<dbReference type="SUPFAM" id="SSF56176">
    <property type="entry name" value="FAD-binding/transporter-associated domain-like"/>
    <property type="match status" value="1"/>
</dbReference>
<reference evidence="14" key="2">
    <citation type="submission" date="2025-08" db="UniProtKB">
        <authorList>
            <consortium name="RefSeq"/>
        </authorList>
    </citation>
    <scope>IDENTIFICATION</scope>
    <source>
        <tissue evidence="14">Etiolated seedlings</tissue>
    </source>
</reference>
<dbReference type="eggNOG" id="KOG4730">
    <property type="taxonomic scope" value="Eukaryota"/>
</dbReference>
<name>A0A1S2Y2S8_CICAR</name>
<comment type="similarity">
    <text evidence="3">Belongs to the oxygen-dependent FAD-linked oxidoreductase family.</text>
</comment>
<gene>
    <name evidence="14" type="primary">LOC101505780</name>
</gene>
<dbReference type="OrthoDB" id="610608at2759"/>
<organism evidence="13 14">
    <name type="scientific">Cicer arietinum</name>
    <name type="common">Chickpea</name>
    <name type="synonym">Garbanzo</name>
    <dbReference type="NCBI Taxonomy" id="3827"/>
    <lineage>
        <taxon>Eukaryota</taxon>
        <taxon>Viridiplantae</taxon>
        <taxon>Streptophyta</taxon>
        <taxon>Embryophyta</taxon>
        <taxon>Tracheophyta</taxon>
        <taxon>Spermatophyta</taxon>
        <taxon>Magnoliopsida</taxon>
        <taxon>eudicotyledons</taxon>
        <taxon>Gunneridae</taxon>
        <taxon>Pentapetalae</taxon>
        <taxon>rosids</taxon>
        <taxon>fabids</taxon>
        <taxon>Fabales</taxon>
        <taxon>Fabaceae</taxon>
        <taxon>Papilionoideae</taxon>
        <taxon>50 kb inversion clade</taxon>
        <taxon>NPAAA clade</taxon>
        <taxon>Hologalegina</taxon>
        <taxon>IRL clade</taxon>
        <taxon>Cicereae</taxon>
        <taxon>Cicer</taxon>
    </lineage>
</organism>
<evidence type="ECO:0000256" key="10">
    <source>
        <dbReference type="ARBA" id="ARBA00048083"/>
    </source>
</evidence>
<feature type="domain" description="FAD-binding PCMH-type" evidence="12">
    <location>
        <begin position="55"/>
        <end position="246"/>
    </location>
</feature>
<dbReference type="KEGG" id="cam:101505780"/>
<dbReference type="GO" id="GO:0019853">
    <property type="term" value="P:L-ascorbic acid biosynthetic process"/>
    <property type="evidence" value="ECO:0007669"/>
    <property type="project" value="UniProtKB-UniPathway"/>
</dbReference>
<keyword evidence="8" id="KW-0274">FAD</keyword>
<evidence type="ECO:0000313" key="14">
    <source>
        <dbReference type="RefSeq" id="XP_004498473.1"/>
    </source>
</evidence>
<dbReference type="FunFam" id="3.30.70.2520:FF:000003">
    <property type="entry name" value="L-gulonolactone oxidase 2"/>
    <property type="match status" value="1"/>
</dbReference>
<evidence type="ECO:0000256" key="4">
    <source>
        <dbReference type="ARBA" id="ARBA00013121"/>
    </source>
</evidence>
<keyword evidence="5" id="KW-0285">Flavoprotein</keyword>
<evidence type="ECO:0000256" key="1">
    <source>
        <dbReference type="ARBA" id="ARBA00001974"/>
    </source>
</evidence>
<dbReference type="Pfam" id="PF04030">
    <property type="entry name" value="ALO"/>
    <property type="match status" value="1"/>
</dbReference>
<dbReference type="RefSeq" id="XP_004498473.1">
    <property type="nucleotide sequence ID" value="XM_004498416.3"/>
</dbReference>
<dbReference type="InterPro" id="IPR036318">
    <property type="entry name" value="FAD-bd_PCMH-like_sf"/>
</dbReference>
<dbReference type="NCBIfam" id="TIGR01677">
    <property type="entry name" value="pln_FAD_oxido"/>
    <property type="match status" value="1"/>
</dbReference>
<evidence type="ECO:0000256" key="2">
    <source>
        <dbReference type="ARBA" id="ARBA00005147"/>
    </source>
</evidence>
<dbReference type="GO" id="GO:0016020">
    <property type="term" value="C:membrane"/>
    <property type="evidence" value="ECO:0007669"/>
    <property type="project" value="InterPro"/>
</dbReference>
<feature type="signal peptide" evidence="11">
    <location>
        <begin position="1"/>
        <end position="28"/>
    </location>
</feature>
<dbReference type="Pfam" id="PF01565">
    <property type="entry name" value="FAD_binding_4"/>
    <property type="match status" value="1"/>
</dbReference>
<dbReference type="GO" id="GO:0071949">
    <property type="term" value="F:FAD binding"/>
    <property type="evidence" value="ECO:0007669"/>
    <property type="project" value="InterPro"/>
</dbReference>
<dbReference type="InterPro" id="IPR050432">
    <property type="entry name" value="FAD-linked_Oxidoreductases_BP"/>
</dbReference>
<proteinExistence type="inferred from homology"/>